<gene>
    <name evidence="13" type="primary">metF</name>
    <name evidence="13" type="ORF">CKO21_09900</name>
</gene>
<dbReference type="EMBL" id="NRRE01000026">
    <property type="protein sequence ID" value="MBK1697556.1"/>
    <property type="molecule type" value="Genomic_DNA"/>
</dbReference>
<keyword evidence="7 12" id="KW-0560">Oxidoreductase</keyword>
<comment type="pathway">
    <text evidence="2 12">One-carbon metabolism; tetrahydrofolate interconversion.</text>
</comment>
<comment type="catalytic activity">
    <reaction evidence="11">
        <text>(6S)-5-methyl-5,6,7,8-tetrahydrofolate + NAD(+) = (6R)-5,10-methylene-5,6,7,8-tetrahydrofolate + NADH + H(+)</text>
        <dbReference type="Rhea" id="RHEA:19821"/>
        <dbReference type="ChEBI" id="CHEBI:15378"/>
        <dbReference type="ChEBI" id="CHEBI:15636"/>
        <dbReference type="ChEBI" id="CHEBI:18608"/>
        <dbReference type="ChEBI" id="CHEBI:57540"/>
        <dbReference type="ChEBI" id="CHEBI:57945"/>
        <dbReference type="EC" id="1.5.1.54"/>
    </reaction>
    <physiologicalReaction direction="right-to-left" evidence="11">
        <dbReference type="Rhea" id="RHEA:19823"/>
    </physiologicalReaction>
</comment>
<evidence type="ECO:0000313" key="13">
    <source>
        <dbReference type="EMBL" id="MBK1697556.1"/>
    </source>
</evidence>
<dbReference type="AlphaFoldDB" id="A0A934V0F6"/>
<dbReference type="EC" id="1.5.1.54" evidence="12"/>
<accession>A0A934V0F6</accession>
<dbReference type="Proteomes" id="UP000778970">
    <property type="component" value="Unassembled WGS sequence"/>
</dbReference>
<evidence type="ECO:0000256" key="12">
    <source>
        <dbReference type="RuleBase" id="RU003862"/>
    </source>
</evidence>
<keyword evidence="4" id="KW-0028">Amino-acid biosynthesis</keyword>
<evidence type="ECO:0000256" key="8">
    <source>
        <dbReference type="ARBA" id="ARBA00023027"/>
    </source>
</evidence>
<dbReference type="InterPro" id="IPR003171">
    <property type="entry name" value="Mehydrof_redctse-like"/>
</dbReference>
<sequence>MSKLQDGDIKVSFEFFPPADDKGEARLWDTVEKLAPLEPDFLSVTYGAGGSTQDRTERIVADILQKTTQTPTAHLTCVGQSKEEILEKADRWWEMGVRNVLALRGDPPKGETEWQPHPGGFQHAAELVAALKEVAPFSIAVGAYPEVHPNSPSEQADTENLKRKVDAGADRIVTQYFFETSDFLRFRDRCAKAGIDVPLIPGIMPIFNFGKVKRFSHGCGAKIPQWLEDTFAGLDDDPETRQLVAASVAADQCNRLVSEDVHHFHFYTLNRPELTYAVCRRLGVKPRLKEAA</sequence>
<evidence type="ECO:0000256" key="10">
    <source>
        <dbReference type="ARBA" id="ARBA00034478"/>
    </source>
</evidence>
<evidence type="ECO:0000256" key="11">
    <source>
        <dbReference type="ARBA" id="ARBA00048628"/>
    </source>
</evidence>
<protein>
    <recommendedName>
        <fullName evidence="12">Methylenetetrahydrofolate reductase</fullName>
        <ecNumber evidence="12">1.5.1.54</ecNumber>
    </recommendedName>
</protein>
<evidence type="ECO:0000313" key="14">
    <source>
        <dbReference type="Proteomes" id="UP000778970"/>
    </source>
</evidence>
<keyword evidence="9" id="KW-0486">Methionine biosynthesis</keyword>
<evidence type="ECO:0000256" key="5">
    <source>
        <dbReference type="ARBA" id="ARBA00022630"/>
    </source>
</evidence>
<dbReference type="Gene3D" id="3.20.20.220">
    <property type="match status" value="1"/>
</dbReference>
<evidence type="ECO:0000256" key="2">
    <source>
        <dbReference type="ARBA" id="ARBA00004777"/>
    </source>
</evidence>
<dbReference type="PANTHER" id="PTHR45754:SF3">
    <property type="entry name" value="METHYLENETETRAHYDROFOLATE REDUCTASE (NADPH)"/>
    <property type="match status" value="1"/>
</dbReference>
<evidence type="ECO:0000256" key="3">
    <source>
        <dbReference type="ARBA" id="ARBA00006743"/>
    </source>
</evidence>
<organism evidence="13 14">
    <name type="scientific">Rhodovibrio salinarum</name>
    <dbReference type="NCBI Taxonomy" id="1087"/>
    <lineage>
        <taxon>Bacteria</taxon>
        <taxon>Pseudomonadati</taxon>
        <taxon>Pseudomonadota</taxon>
        <taxon>Alphaproteobacteria</taxon>
        <taxon>Rhodospirillales</taxon>
        <taxon>Rhodovibrionaceae</taxon>
        <taxon>Rhodovibrio</taxon>
    </lineage>
</organism>
<dbReference type="SUPFAM" id="SSF51730">
    <property type="entry name" value="FAD-linked oxidoreductase"/>
    <property type="match status" value="1"/>
</dbReference>
<comment type="caution">
    <text evidence="13">The sequence shown here is derived from an EMBL/GenBank/DDBJ whole genome shotgun (WGS) entry which is preliminary data.</text>
</comment>
<dbReference type="RefSeq" id="WP_027289194.1">
    <property type="nucleotide sequence ID" value="NZ_NRRE01000026.1"/>
</dbReference>
<evidence type="ECO:0000256" key="9">
    <source>
        <dbReference type="ARBA" id="ARBA00023167"/>
    </source>
</evidence>
<dbReference type="CDD" id="cd00537">
    <property type="entry name" value="MTHFR"/>
    <property type="match status" value="1"/>
</dbReference>
<dbReference type="InterPro" id="IPR029041">
    <property type="entry name" value="FAD-linked_oxidoreductase-like"/>
</dbReference>
<comment type="pathway">
    <text evidence="10">Amino-acid biosynthesis; L-methionine biosynthesis via de novo pathway.</text>
</comment>
<evidence type="ECO:0000256" key="1">
    <source>
        <dbReference type="ARBA" id="ARBA00001974"/>
    </source>
</evidence>
<reference evidence="13" key="1">
    <citation type="submission" date="2017-08" db="EMBL/GenBank/DDBJ databases">
        <authorList>
            <person name="Imhoff J.F."/>
            <person name="Rahn T."/>
            <person name="Kuenzel S."/>
            <person name="Neulinger S.C."/>
        </authorList>
    </citation>
    <scope>NUCLEOTIDE SEQUENCE</scope>
    <source>
        <strain evidence="13">DSM 9154</strain>
    </source>
</reference>
<dbReference type="GO" id="GO:0071949">
    <property type="term" value="F:FAD binding"/>
    <property type="evidence" value="ECO:0007669"/>
    <property type="project" value="TreeGrafter"/>
</dbReference>
<dbReference type="GO" id="GO:0005829">
    <property type="term" value="C:cytosol"/>
    <property type="evidence" value="ECO:0007669"/>
    <property type="project" value="InterPro"/>
</dbReference>
<name>A0A934V0F6_9PROT</name>
<dbReference type="NCBIfam" id="TIGR00676">
    <property type="entry name" value="fadh2"/>
    <property type="match status" value="1"/>
</dbReference>
<comment type="similarity">
    <text evidence="3 12">Belongs to the methylenetetrahydrofolate reductase family.</text>
</comment>
<dbReference type="GO" id="GO:0106312">
    <property type="term" value="F:methylenetetrahydrofolate reductase (NADH) activity"/>
    <property type="evidence" value="ECO:0007669"/>
    <property type="project" value="UniProtKB-EC"/>
</dbReference>
<proteinExistence type="inferred from homology"/>
<evidence type="ECO:0000256" key="7">
    <source>
        <dbReference type="ARBA" id="ARBA00023002"/>
    </source>
</evidence>
<keyword evidence="14" id="KW-1185">Reference proteome</keyword>
<dbReference type="GO" id="GO:0035999">
    <property type="term" value="P:tetrahydrofolate interconversion"/>
    <property type="evidence" value="ECO:0007669"/>
    <property type="project" value="TreeGrafter"/>
</dbReference>
<keyword evidence="8" id="KW-0520">NAD</keyword>
<reference evidence="13" key="2">
    <citation type="journal article" date="2020" name="Microorganisms">
        <title>Osmotic Adaptation and Compatible Solute Biosynthesis of Phototrophic Bacteria as Revealed from Genome Analyses.</title>
        <authorList>
            <person name="Imhoff J.F."/>
            <person name="Rahn T."/>
            <person name="Kunzel S."/>
            <person name="Keller A."/>
            <person name="Neulinger S.C."/>
        </authorList>
    </citation>
    <scope>NUCLEOTIDE SEQUENCE</scope>
    <source>
        <strain evidence="13">DSM 9154</strain>
    </source>
</reference>
<keyword evidence="6 12" id="KW-0274">FAD</keyword>
<evidence type="ECO:0000256" key="6">
    <source>
        <dbReference type="ARBA" id="ARBA00022827"/>
    </source>
</evidence>
<keyword evidence="5 12" id="KW-0285">Flavoprotein</keyword>
<comment type="cofactor">
    <cofactor evidence="1 12">
        <name>FAD</name>
        <dbReference type="ChEBI" id="CHEBI:57692"/>
    </cofactor>
</comment>
<dbReference type="PANTHER" id="PTHR45754">
    <property type="entry name" value="METHYLENETETRAHYDROFOLATE REDUCTASE"/>
    <property type="match status" value="1"/>
</dbReference>
<dbReference type="InterPro" id="IPR004620">
    <property type="entry name" value="MTHF_reductase_bac"/>
</dbReference>
<dbReference type="Pfam" id="PF02219">
    <property type="entry name" value="MTHFR"/>
    <property type="match status" value="1"/>
</dbReference>
<evidence type="ECO:0000256" key="4">
    <source>
        <dbReference type="ARBA" id="ARBA00022605"/>
    </source>
</evidence>
<dbReference type="GO" id="GO:0009086">
    <property type="term" value="P:methionine biosynthetic process"/>
    <property type="evidence" value="ECO:0007669"/>
    <property type="project" value="UniProtKB-KW"/>
</dbReference>